<protein>
    <recommendedName>
        <fullName evidence="2">Plasmid pRiA4b Orf3-like domain-containing protein</fullName>
    </recommendedName>
</protein>
<accession>A0A3A9YZ01</accession>
<dbReference type="Gene3D" id="3.10.290.30">
    <property type="entry name" value="MM3350-like"/>
    <property type="match status" value="1"/>
</dbReference>
<proteinExistence type="predicted"/>
<reference evidence="3 4" key="1">
    <citation type="journal article" date="2004" name="Syst. Appl. Microbiol.">
        <title>Cryptoendolithic actinomycetes from antarctic sandstone rock samples: Micromonospora endolithica sp. nov. and two isolates related to Micromonospora coerulea Jensen 1932.</title>
        <authorList>
            <person name="Hirsch P."/>
            <person name="Mevs U."/>
            <person name="Kroppenstedt R.M."/>
            <person name="Schumann P."/>
            <person name="Stackebrandt E."/>
        </authorList>
    </citation>
    <scope>NUCLEOTIDE SEQUENCE [LARGE SCALE GENOMIC DNA]</scope>
    <source>
        <strain evidence="3 4">JCM 12677</strain>
    </source>
</reference>
<evidence type="ECO:0000313" key="4">
    <source>
        <dbReference type="Proteomes" id="UP000281726"/>
    </source>
</evidence>
<dbReference type="SUPFAM" id="SSF159941">
    <property type="entry name" value="MM3350-like"/>
    <property type="match status" value="1"/>
</dbReference>
<gene>
    <name evidence="3" type="ORF">D7223_25515</name>
</gene>
<evidence type="ECO:0000256" key="1">
    <source>
        <dbReference type="SAM" id="MobiDB-lite"/>
    </source>
</evidence>
<dbReference type="AlphaFoldDB" id="A0A3A9YZ01"/>
<feature type="domain" description="Plasmid pRiA4b Orf3-like" evidence="2">
    <location>
        <begin position="21"/>
        <end position="119"/>
    </location>
</feature>
<name>A0A3A9YZ01_9ACTN</name>
<dbReference type="Pfam" id="PF07929">
    <property type="entry name" value="PRiA4_ORF3"/>
    <property type="match status" value="1"/>
</dbReference>
<feature type="region of interest" description="Disordered" evidence="1">
    <location>
        <begin position="110"/>
        <end position="153"/>
    </location>
</feature>
<organism evidence="3 4">
    <name type="scientific">Micromonospora endolithica</name>
    <dbReference type="NCBI Taxonomy" id="230091"/>
    <lineage>
        <taxon>Bacteria</taxon>
        <taxon>Bacillati</taxon>
        <taxon>Actinomycetota</taxon>
        <taxon>Actinomycetes</taxon>
        <taxon>Micromonosporales</taxon>
        <taxon>Micromonosporaceae</taxon>
        <taxon>Micromonospora</taxon>
    </lineage>
</organism>
<evidence type="ECO:0000259" key="2">
    <source>
        <dbReference type="Pfam" id="PF07929"/>
    </source>
</evidence>
<dbReference type="InterPro" id="IPR012912">
    <property type="entry name" value="Plasmid_pRiA4b_Orf3-like"/>
</dbReference>
<keyword evidence="4" id="KW-1185">Reference proteome</keyword>
<dbReference type="Proteomes" id="UP000281726">
    <property type="component" value="Unassembled WGS sequence"/>
</dbReference>
<evidence type="ECO:0000313" key="3">
    <source>
        <dbReference type="EMBL" id="RKN41145.1"/>
    </source>
</evidence>
<dbReference type="InterPro" id="IPR024047">
    <property type="entry name" value="MM3350-like_sf"/>
</dbReference>
<sequence>MSISVELVSGRGRDWWPRPGRVFAAHRQHTFAQLADAVDVAFGRWDRAHLHVFVLPAGMDVSWASWRAGPAFRNTRDGRSARLDQLRVGERFAYVFDLGQDWTHLCTVRSPESPTVDPSLPPAPVRGWGDLPDQYGRGRPDDEPEAVVPRGSSALLDDLPPILPCWGPRRAA</sequence>
<dbReference type="OrthoDB" id="9816539at2"/>
<dbReference type="EMBL" id="RBAK01000012">
    <property type="protein sequence ID" value="RKN41145.1"/>
    <property type="molecule type" value="Genomic_DNA"/>
</dbReference>
<comment type="caution">
    <text evidence="3">The sequence shown here is derived from an EMBL/GenBank/DDBJ whole genome shotgun (WGS) entry which is preliminary data.</text>
</comment>